<dbReference type="EMBL" id="ML976751">
    <property type="protein sequence ID" value="KAF1966070.1"/>
    <property type="molecule type" value="Genomic_DNA"/>
</dbReference>
<dbReference type="Pfam" id="PF02338">
    <property type="entry name" value="OTU"/>
    <property type="match status" value="1"/>
</dbReference>
<dbReference type="Proteomes" id="UP000800036">
    <property type="component" value="Unassembled WGS sequence"/>
</dbReference>
<gene>
    <name evidence="3" type="ORF">BU23DRAFT_518564</name>
</gene>
<proteinExistence type="predicted"/>
<feature type="region of interest" description="Disordered" evidence="1">
    <location>
        <begin position="181"/>
        <end position="269"/>
    </location>
</feature>
<evidence type="ECO:0000313" key="4">
    <source>
        <dbReference type="Proteomes" id="UP000800036"/>
    </source>
</evidence>
<name>A0A6A5UNV8_9PLEO</name>
<feature type="compositionally biased region" description="Low complexity" evidence="1">
    <location>
        <begin position="373"/>
        <end position="407"/>
    </location>
</feature>
<dbReference type="InterPro" id="IPR003323">
    <property type="entry name" value="OTU_dom"/>
</dbReference>
<feature type="compositionally biased region" description="Polar residues" evidence="1">
    <location>
        <begin position="232"/>
        <end position="253"/>
    </location>
</feature>
<dbReference type="OrthoDB" id="409956at2759"/>
<sequence length="431" mass="46251">MAPRRSRANTPEFPILEANALYAGEIKGDGNCLFNALSDQLYGTQEFHEVLRIETIEHMKEHSGFYRQYMAVNNVRRNPKRRTKASMSMRLETTAYTEEELQRQFEQHVEKMGQPGEWADNMEVSAFASAFHVHVRLWQADYTILISPSFDYQYDEPGAVDDRQTLHIAYHSWEHYSSVRNNAGPHTGVPKVAVIPQRTSMRKRPSPSISGDDDEEMPRARKRRSPLPLFDSDSTPECTESSSDESNGPTLSQARLDLPDSEQGAKPQKLTIKLRCLRTTDSAEPAVPVTAIPPPIVTPPTPLPPSPSPISSPALAPSTPLLLVAAAEPALSLSPAAALSTSYPVVAVEPAPSPSPAYAASTTPQVTAAGTILSSSPAPASSVTLSVAAADSASSPSPSSAPAPSTSHLVAAAEPAPSIHSTPTMTTATAT</sequence>
<dbReference type="PROSITE" id="PS50802">
    <property type="entry name" value="OTU"/>
    <property type="match status" value="1"/>
</dbReference>
<protein>
    <submittedName>
        <fullName evidence="3">Cysteine proteinase</fullName>
    </submittedName>
</protein>
<organism evidence="3 4">
    <name type="scientific">Bimuria novae-zelandiae CBS 107.79</name>
    <dbReference type="NCBI Taxonomy" id="1447943"/>
    <lineage>
        <taxon>Eukaryota</taxon>
        <taxon>Fungi</taxon>
        <taxon>Dikarya</taxon>
        <taxon>Ascomycota</taxon>
        <taxon>Pezizomycotina</taxon>
        <taxon>Dothideomycetes</taxon>
        <taxon>Pleosporomycetidae</taxon>
        <taxon>Pleosporales</taxon>
        <taxon>Massarineae</taxon>
        <taxon>Didymosphaeriaceae</taxon>
        <taxon>Bimuria</taxon>
    </lineage>
</organism>
<feature type="domain" description="OTU" evidence="2">
    <location>
        <begin position="21"/>
        <end position="182"/>
    </location>
</feature>
<feature type="region of interest" description="Disordered" evidence="1">
    <location>
        <begin position="372"/>
        <end position="431"/>
    </location>
</feature>
<dbReference type="Gene3D" id="3.90.70.80">
    <property type="match status" value="1"/>
</dbReference>
<dbReference type="CDD" id="cd22756">
    <property type="entry name" value="OTU_OTUD3-like"/>
    <property type="match status" value="1"/>
</dbReference>
<evidence type="ECO:0000313" key="3">
    <source>
        <dbReference type="EMBL" id="KAF1966070.1"/>
    </source>
</evidence>
<reference evidence="3" key="1">
    <citation type="journal article" date="2020" name="Stud. Mycol.">
        <title>101 Dothideomycetes genomes: a test case for predicting lifestyles and emergence of pathogens.</title>
        <authorList>
            <person name="Haridas S."/>
            <person name="Albert R."/>
            <person name="Binder M."/>
            <person name="Bloem J."/>
            <person name="Labutti K."/>
            <person name="Salamov A."/>
            <person name="Andreopoulos B."/>
            <person name="Baker S."/>
            <person name="Barry K."/>
            <person name="Bills G."/>
            <person name="Bluhm B."/>
            <person name="Cannon C."/>
            <person name="Castanera R."/>
            <person name="Culley D."/>
            <person name="Daum C."/>
            <person name="Ezra D."/>
            <person name="Gonzalez J."/>
            <person name="Henrissat B."/>
            <person name="Kuo A."/>
            <person name="Liang C."/>
            <person name="Lipzen A."/>
            <person name="Lutzoni F."/>
            <person name="Magnuson J."/>
            <person name="Mondo S."/>
            <person name="Nolan M."/>
            <person name="Ohm R."/>
            <person name="Pangilinan J."/>
            <person name="Park H.-J."/>
            <person name="Ramirez L."/>
            <person name="Alfaro M."/>
            <person name="Sun H."/>
            <person name="Tritt A."/>
            <person name="Yoshinaga Y."/>
            <person name="Zwiers L.-H."/>
            <person name="Turgeon B."/>
            <person name="Goodwin S."/>
            <person name="Spatafora J."/>
            <person name="Crous P."/>
            <person name="Grigoriev I."/>
        </authorList>
    </citation>
    <scope>NUCLEOTIDE SEQUENCE</scope>
    <source>
        <strain evidence="3">CBS 107.79</strain>
    </source>
</reference>
<accession>A0A6A5UNV8</accession>
<dbReference type="InterPro" id="IPR038765">
    <property type="entry name" value="Papain-like_cys_pep_sf"/>
</dbReference>
<evidence type="ECO:0000259" key="2">
    <source>
        <dbReference type="PROSITE" id="PS50802"/>
    </source>
</evidence>
<dbReference type="PANTHER" id="PTHR12419">
    <property type="entry name" value="OTU DOMAIN CONTAINING PROTEIN"/>
    <property type="match status" value="1"/>
</dbReference>
<dbReference type="InterPro" id="IPR050704">
    <property type="entry name" value="Peptidase_C85-like"/>
</dbReference>
<keyword evidence="4" id="KW-1185">Reference proteome</keyword>
<dbReference type="AlphaFoldDB" id="A0A6A5UNV8"/>
<dbReference type="PANTHER" id="PTHR12419:SF7">
    <property type="entry name" value="OTU DOMAIN-CONTAINING PROTEIN 3"/>
    <property type="match status" value="1"/>
</dbReference>
<dbReference type="GO" id="GO:0004843">
    <property type="term" value="F:cysteine-type deubiquitinase activity"/>
    <property type="evidence" value="ECO:0007669"/>
    <property type="project" value="TreeGrafter"/>
</dbReference>
<evidence type="ECO:0000256" key="1">
    <source>
        <dbReference type="SAM" id="MobiDB-lite"/>
    </source>
</evidence>
<dbReference type="SUPFAM" id="SSF54001">
    <property type="entry name" value="Cysteine proteinases"/>
    <property type="match status" value="1"/>
</dbReference>
<dbReference type="GO" id="GO:0016579">
    <property type="term" value="P:protein deubiquitination"/>
    <property type="evidence" value="ECO:0007669"/>
    <property type="project" value="TreeGrafter"/>
</dbReference>
<feature type="compositionally biased region" description="Low complexity" evidence="1">
    <location>
        <begin position="422"/>
        <end position="431"/>
    </location>
</feature>